<keyword evidence="9" id="KW-0472">Membrane</keyword>
<evidence type="ECO:0000256" key="7">
    <source>
        <dbReference type="ARBA" id="ARBA00022889"/>
    </source>
</evidence>
<keyword evidence="8" id="KW-1133">Transmembrane helix</keyword>
<comment type="function">
    <text evidence="10">Cadherins are calcium-dependent cell adhesion proteins. They preferentially interact with themselves in a homophilic manner in connecting cells.</text>
</comment>
<evidence type="ECO:0000256" key="11">
    <source>
        <dbReference type="PROSITE-ProRule" id="PRU00043"/>
    </source>
</evidence>
<accession>A0A224X735</accession>
<evidence type="ECO:0000256" key="10">
    <source>
        <dbReference type="ARBA" id="ARBA00059331"/>
    </source>
</evidence>
<evidence type="ECO:0000256" key="1">
    <source>
        <dbReference type="ARBA" id="ARBA00004251"/>
    </source>
</evidence>
<dbReference type="PANTHER" id="PTHR24026">
    <property type="entry name" value="FAT ATYPICAL CADHERIN-RELATED"/>
    <property type="match status" value="1"/>
</dbReference>
<evidence type="ECO:0000256" key="6">
    <source>
        <dbReference type="ARBA" id="ARBA00022837"/>
    </source>
</evidence>
<dbReference type="GO" id="GO:0005886">
    <property type="term" value="C:plasma membrane"/>
    <property type="evidence" value="ECO:0007669"/>
    <property type="project" value="UniProtKB-SubCell"/>
</dbReference>
<dbReference type="GO" id="GO:0007156">
    <property type="term" value="P:homophilic cell adhesion via plasma membrane adhesion molecules"/>
    <property type="evidence" value="ECO:0007669"/>
    <property type="project" value="InterPro"/>
</dbReference>
<evidence type="ECO:0000256" key="3">
    <source>
        <dbReference type="ARBA" id="ARBA00022692"/>
    </source>
</evidence>
<feature type="signal peptide" evidence="12">
    <location>
        <begin position="1"/>
        <end position="17"/>
    </location>
</feature>
<name>A0A224X735_9HEMI</name>
<keyword evidence="2" id="KW-1003">Cell membrane</keyword>
<evidence type="ECO:0000256" key="4">
    <source>
        <dbReference type="ARBA" id="ARBA00022729"/>
    </source>
</evidence>
<feature type="domain" description="Cadherin" evidence="13">
    <location>
        <begin position="144"/>
        <end position="244"/>
    </location>
</feature>
<dbReference type="GO" id="GO:0005509">
    <property type="term" value="F:calcium ion binding"/>
    <property type="evidence" value="ECO:0007669"/>
    <property type="project" value="UniProtKB-UniRule"/>
</dbReference>
<dbReference type="CDD" id="cd11304">
    <property type="entry name" value="Cadherin_repeat"/>
    <property type="match status" value="5"/>
</dbReference>
<keyword evidence="14" id="KW-0675">Receptor</keyword>
<feature type="domain" description="Cadherin" evidence="13">
    <location>
        <begin position="615"/>
        <end position="704"/>
    </location>
</feature>
<keyword evidence="3" id="KW-0812">Transmembrane</keyword>
<dbReference type="InterPro" id="IPR015919">
    <property type="entry name" value="Cadherin-like_sf"/>
</dbReference>
<feature type="domain" description="Cadherin" evidence="13">
    <location>
        <begin position="486"/>
        <end position="593"/>
    </location>
</feature>
<evidence type="ECO:0000256" key="9">
    <source>
        <dbReference type="ARBA" id="ARBA00023136"/>
    </source>
</evidence>
<evidence type="ECO:0000259" key="13">
    <source>
        <dbReference type="PROSITE" id="PS50268"/>
    </source>
</evidence>
<dbReference type="SUPFAM" id="SSF49313">
    <property type="entry name" value="Cadherin-like"/>
    <property type="match status" value="5"/>
</dbReference>
<dbReference type="PRINTS" id="PR00205">
    <property type="entry name" value="CADHERIN"/>
</dbReference>
<evidence type="ECO:0000256" key="5">
    <source>
        <dbReference type="ARBA" id="ARBA00022737"/>
    </source>
</evidence>
<dbReference type="PROSITE" id="PS00232">
    <property type="entry name" value="CADHERIN_1"/>
    <property type="match status" value="1"/>
</dbReference>
<dbReference type="FunFam" id="2.60.40.60:FF:000092">
    <property type="entry name" value="Protocadherin 8"/>
    <property type="match status" value="1"/>
</dbReference>
<protein>
    <submittedName>
        <fullName evidence="14">Putative cadherin egf lag seven-pass g-type receptor</fullName>
    </submittedName>
</protein>
<evidence type="ECO:0000256" key="12">
    <source>
        <dbReference type="SAM" id="SignalP"/>
    </source>
</evidence>
<feature type="domain" description="Cadherin" evidence="13">
    <location>
        <begin position="245"/>
        <end position="367"/>
    </location>
</feature>
<keyword evidence="4 12" id="KW-0732">Signal</keyword>
<dbReference type="Pfam" id="PF00028">
    <property type="entry name" value="Cadherin"/>
    <property type="match status" value="1"/>
</dbReference>
<evidence type="ECO:0000256" key="2">
    <source>
        <dbReference type="ARBA" id="ARBA00022475"/>
    </source>
</evidence>
<proteinExistence type="predicted"/>
<dbReference type="PANTHER" id="PTHR24026:SF96">
    <property type="entry name" value="CADHERIN-86C"/>
    <property type="match status" value="1"/>
</dbReference>
<dbReference type="InterPro" id="IPR002126">
    <property type="entry name" value="Cadherin-like_dom"/>
</dbReference>
<dbReference type="Gene3D" id="2.60.40.60">
    <property type="entry name" value="Cadherins"/>
    <property type="match status" value="5"/>
</dbReference>
<reference evidence="14" key="1">
    <citation type="journal article" date="2018" name="PLoS Negl. Trop. Dis.">
        <title>An insight into the salivary gland and fat body transcriptome of Panstrongylus lignarius (Hemiptera: Heteroptera), the main vector of Chagas disease in Peru.</title>
        <authorList>
            <person name="Nevoa J.C."/>
            <person name="Mendes M.T."/>
            <person name="da Silva M.V."/>
            <person name="Soares S.C."/>
            <person name="Oliveira C.J.F."/>
            <person name="Ribeiro J.M.C."/>
        </authorList>
    </citation>
    <scope>NUCLEOTIDE SEQUENCE</scope>
</reference>
<evidence type="ECO:0000313" key="14">
    <source>
        <dbReference type="EMBL" id="JAW08267.1"/>
    </source>
</evidence>
<dbReference type="EMBL" id="GFTR01008159">
    <property type="protein sequence ID" value="JAW08267.1"/>
    <property type="molecule type" value="Transcribed_RNA"/>
</dbReference>
<organism evidence="14">
    <name type="scientific">Panstrongylus lignarius</name>
    <dbReference type="NCBI Taxonomy" id="156445"/>
    <lineage>
        <taxon>Eukaryota</taxon>
        <taxon>Metazoa</taxon>
        <taxon>Ecdysozoa</taxon>
        <taxon>Arthropoda</taxon>
        <taxon>Hexapoda</taxon>
        <taxon>Insecta</taxon>
        <taxon>Pterygota</taxon>
        <taxon>Neoptera</taxon>
        <taxon>Paraneoptera</taxon>
        <taxon>Hemiptera</taxon>
        <taxon>Heteroptera</taxon>
        <taxon>Panheteroptera</taxon>
        <taxon>Cimicomorpha</taxon>
        <taxon>Reduviidae</taxon>
        <taxon>Triatominae</taxon>
        <taxon>Panstrongylus</taxon>
    </lineage>
</organism>
<dbReference type="FunFam" id="2.60.40.60:FF:000098">
    <property type="entry name" value="cadherin-23 isoform X1"/>
    <property type="match status" value="1"/>
</dbReference>
<comment type="subcellular location">
    <subcellularLocation>
        <location evidence="1">Cell membrane</location>
        <topology evidence="1">Single-pass type I membrane protein</topology>
    </subcellularLocation>
</comment>
<sequence length="851" mass="95145">MWGVVVMMGCLVGAVSTNYPMFDINTQMRTLLLPADARIGSVIYRLRATDSDRDYPLIFAATDYGSYVIRIDNLPCNSNSSYCEANVFLERSLVPDQIFKFRITVRDTKGDTTTIPVSIKVTNGVTDFNEVFPHIPGVVMIPEDTKVGTELEYVIVKKHPRSLRQASLELWGSSEFKFQQSSKKDTTTGVIKLASSLDYETKTMYKLSVFATGMWVDMATDSRNVAGFQLVVVVTDIQDTPPVFDPIEPITKLNPNLTEGDVVMRVTARDGDKGSPRPVKYGLVSEGNPFTVFFNIDQDSGDIRLARPLKELNTVSTSHQPILLTVLAEEIIPTNTISDKEEDQELISTTATVALLLEQLENSPPYFESHKYVTHLAENSPQGTALVFGEPYVTEVRDNDLGKYGVFSLTLEKNNGTFEISPTVGERQASFIIRVRDYTLLDYEINKQVNFKIWAKELNPNQKSLSASADVIVHLTDENDNPPVFLQDNYSADVAENSTAATRLVKFEATDQDTGEAGVVKYTKVLGLKNTSLSLHPDTGILSIATDSHGFDREESSSYQFFIEARDMKGVGNKATVPFILHVIDVNDETPVFEKNPLDFILGPDGTNFTQRAFIKAIDADAEPPNNVVRYEIVRGNYGNRFILDAETGELLVNPKALMRFARQAKESVTDLLVRAYDMGIPTLWSTVQVRIFPAESSARVMRFLVPGRNPDRRTVEQLLADLTGARVVIHSIEPYIPGHNYYAARATDLTKGSTNSEKSIVTATVLYNNGAIVDLDKLQKHLADNRTTIVTPTTVDDSVVITRYFPITLVKAKSAQLSDSFYYTSFFRKCIEVKLEHSFGFYSFLYYYWH</sequence>
<keyword evidence="5" id="KW-0677">Repeat</keyword>
<feature type="chain" id="PRO_5012352655" evidence="12">
    <location>
        <begin position="18"/>
        <end position="851"/>
    </location>
</feature>
<dbReference type="PROSITE" id="PS50268">
    <property type="entry name" value="CADHERIN_2"/>
    <property type="match status" value="5"/>
</dbReference>
<keyword evidence="7" id="KW-0130">Cell adhesion</keyword>
<dbReference type="SMART" id="SM00112">
    <property type="entry name" value="CA"/>
    <property type="match status" value="5"/>
</dbReference>
<dbReference type="InterPro" id="IPR020894">
    <property type="entry name" value="Cadherin_CS"/>
</dbReference>
<dbReference type="AlphaFoldDB" id="A0A224X735"/>
<feature type="domain" description="Cadherin" evidence="13">
    <location>
        <begin position="368"/>
        <end position="485"/>
    </location>
</feature>
<keyword evidence="6 11" id="KW-0106">Calcium</keyword>
<evidence type="ECO:0000256" key="8">
    <source>
        <dbReference type="ARBA" id="ARBA00022989"/>
    </source>
</evidence>